<feature type="transmembrane region" description="Helical" evidence="6">
    <location>
        <begin position="12"/>
        <end position="37"/>
    </location>
</feature>
<evidence type="ECO:0000313" key="7">
    <source>
        <dbReference type="EMBL" id="KAA1418191.1"/>
    </source>
</evidence>
<feature type="transmembrane region" description="Helical" evidence="6">
    <location>
        <begin position="271"/>
        <end position="297"/>
    </location>
</feature>
<feature type="transmembrane region" description="Helical" evidence="6">
    <location>
        <begin position="49"/>
        <end position="67"/>
    </location>
</feature>
<sequence length="348" mass="36440">MATMNGSAGLRRLVRPVVLLALSLAAGWIIIGLVGAVDWQAVGDALGQLHLWQLVLLVAVVVLRQALNAWPLAIFIDGLGLPRAVVNDQASILMCTLAPPPADLAIRMTMFAGWGIDVSRGLAGVVMNTVSFYVVRWSAPVIGFVLVLTDRFDSSFATGALAGGLAALALVVAIWVIASGASAARWVGRSAGRVVRVVRRSVDPDVWAQSVATFRGHIADKLRRGFPRSLLALLAMMVCDATALLLAVRFVGVSSDALPSIEIVAAYFLTYPLTMLPVFGIGALDAAAVAIMVAYAGISYEAPLVAAMIVWRAVTIGTPLTLGAFAVLLWRRMGPAPDPVAPTAPASG</sequence>
<evidence type="ECO:0000256" key="1">
    <source>
        <dbReference type="ARBA" id="ARBA00004651"/>
    </source>
</evidence>
<evidence type="ECO:0008006" key="9">
    <source>
        <dbReference type="Google" id="ProtNLM"/>
    </source>
</evidence>
<organism evidence="7 8">
    <name type="scientific">Mumia zhuanghuii</name>
    <dbReference type="NCBI Taxonomy" id="2585211"/>
    <lineage>
        <taxon>Bacteria</taxon>
        <taxon>Bacillati</taxon>
        <taxon>Actinomycetota</taxon>
        <taxon>Actinomycetes</taxon>
        <taxon>Propionibacteriales</taxon>
        <taxon>Nocardioidaceae</taxon>
        <taxon>Mumia</taxon>
    </lineage>
</organism>
<keyword evidence="4 6" id="KW-1133">Transmembrane helix</keyword>
<keyword evidence="3 6" id="KW-0812">Transmembrane</keyword>
<evidence type="ECO:0000256" key="5">
    <source>
        <dbReference type="ARBA" id="ARBA00023136"/>
    </source>
</evidence>
<feature type="transmembrane region" description="Helical" evidence="6">
    <location>
        <begin position="309"/>
        <end position="330"/>
    </location>
</feature>
<accession>A0A5Q6RJK5</accession>
<feature type="transmembrane region" description="Helical" evidence="6">
    <location>
        <begin position="230"/>
        <end position="251"/>
    </location>
</feature>
<evidence type="ECO:0000256" key="6">
    <source>
        <dbReference type="SAM" id="Phobius"/>
    </source>
</evidence>
<gene>
    <name evidence="7" type="ORF">FE697_020365</name>
</gene>
<dbReference type="InterPro" id="IPR022791">
    <property type="entry name" value="L-PG_synthase/AglD"/>
</dbReference>
<evidence type="ECO:0000256" key="2">
    <source>
        <dbReference type="ARBA" id="ARBA00022475"/>
    </source>
</evidence>
<dbReference type="OrthoDB" id="3775941at2"/>
<dbReference type="AlphaFoldDB" id="A0A5Q6RJK5"/>
<name>A0A5Q6RJK5_9ACTN</name>
<dbReference type="GO" id="GO:0005886">
    <property type="term" value="C:plasma membrane"/>
    <property type="evidence" value="ECO:0007669"/>
    <property type="project" value="UniProtKB-SubCell"/>
</dbReference>
<keyword evidence="5 6" id="KW-0472">Membrane</keyword>
<proteinExistence type="predicted"/>
<comment type="subcellular location">
    <subcellularLocation>
        <location evidence="1">Cell membrane</location>
        <topology evidence="1">Multi-pass membrane protein</topology>
    </subcellularLocation>
</comment>
<evidence type="ECO:0000313" key="8">
    <source>
        <dbReference type="Proteomes" id="UP000307768"/>
    </source>
</evidence>
<dbReference type="Proteomes" id="UP000307768">
    <property type="component" value="Unassembled WGS sequence"/>
</dbReference>
<evidence type="ECO:0000256" key="4">
    <source>
        <dbReference type="ARBA" id="ARBA00022989"/>
    </source>
</evidence>
<dbReference type="Pfam" id="PF03706">
    <property type="entry name" value="LPG_synthase_TM"/>
    <property type="match status" value="1"/>
</dbReference>
<evidence type="ECO:0000256" key="3">
    <source>
        <dbReference type="ARBA" id="ARBA00022692"/>
    </source>
</evidence>
<dbReference type="EMBL" id="VDFQ02000007">
    <property type="protein sequence ID" value="KAA1418191.1"/>
    <property type="molecule type" value="Genomic_DNA"/>
</dbReference>
<keyword evidence="2" id="KW-1003">Cell membrane</keyword>
<reference evidence="7 8" key="1">
    <citation type="submission" date="2019-09" db="EMBL/GenBank/DDBJ databases">
        <title>Mumia zhuanghuii sp. nov. isolated from the intestinal contents of plateau pika (Ochotona curzoniae) in the Qinghai-Tibet plateau of China.</title>
        <authorList>
            <person name="Tian Z."/>
        </authorList>
    </citation>
    <scope>NUCLEOTIDE SEQUENCE [LARGE SCALE GENOMIC DNA]</scope>
    <source>
        <strain evidence="8">350</strain>
    </source>
</reference>
<feature type="transmembrane region" description="Helical" evidence="6">
    <location>
        <begin position="155"/>
        <end position="178"/>
    </location>
</feature>
<protein>
    <recommendedName>
        <fullName evidence="9">Flippase-like domain-containing protein</fullName>
    </recommendedName>
</protein>
<comment type="caution">
    <text evidence="7">The sequence shown here is derived from an EMBL/GenBank/DDBJ whole genome shotgun (WGS) entry which is preliminary data.</text>
</comment>